<proteinExistence type="predicted"/>
<sequence>MECKVQQPVQQFQDQAEYQALMEGLERSKFHKALILPLIERNTEKIVEIGCGNGVVLDLLAHNFRKSQITGIDLDPVMCDAARKRCLDNVDVLLTGATHLPLADESVDVVIYCSTIHEIYSHGGPHEVDNSLSEAVRVLKPGGSIIIRDTVKPAPEKVRVNFKKDWTRKRFRTFIKDYKVMPARYRQLSDGAVQVELDYFFEYLTKYFYEVGWHKEMDEIYGYFTKEEFRDKLAQHGLKVAKMHSYLLPFFEEKWSKDFSMDAPFPESTVIIKAVKGQ</sequence>
<evidence type="ECO:0000259" key="1">
    <source>
        <dbReference type="Pfam" id="PF08241"/>
    </source>
</evidence>
<accession>C0GIK7</accession>
<dbReference type="STRING" id="555088.DealDRAFT_2316"/>
<keyword evidence="3" id="KW-1185">Reference proteome</keyword>
<dbReference type="InterPro" id="IPR013216">
    <property type="entry name" value="Methyltransf_11"/>
</dbReference>
<dbReference type="OrthoDB" id="9808140at2"/>
<dbReference type="GO" id="GO:0008757">
    <property type="term" value="F:S-adenosylmethionine-dependent methyltransferase activity"/>
    <property type="evidence" value="ECO:0007669"/>
    <property type="project" value="InterPro"/>
</dbReference>
<keyword evidence="2" id="KW-0808">Transferase</keyword>
<dbReference type="eggNOG" id="COG2226">
    <property type="taxonomic scope" value="Bacteria"/>
</dbReference>
<dbReference type="EMBL" id="ACJM01000012">
    <property type="protein sequence ID" value="EEG76868.1"/>
    <property type="molecule type" value="Genomic_DNA"/>
</dbReference>
<dbReference type="GO" id="GO:0032259">
    <property type="term" value="P:methylation"/>
    <property type="evidence" value="ECO:0007669"/>
    <property type="project" value="UniProtKB-KW"/>
</dbReference>
<dbReference type="RefSeq" id="WP_008517582.1">
    <property type="nucleotide sequence ID" value="NZ_ACJM01000012.1"/>
</dbReference>
<dbReference type="SUPFAM" id="SSF53335">
    <property type="entry name" value="S-adenosyl-L-methionine-dependent methyltransferases"/>
    <property type="match status" value="1"/>
</dbReference>
<comment type="caution">
    <text evidence="2">The sequence shown here is derived from an EMBL/GenBank/DDBJ whole genome shotgun (WGS) entry which is preliminary data.</text>
</comment>
<gene>
    <name evidence="2" type="ORF">DealDRAFT_2316</name>
</gene>
<feature type="domain" description="Methyltransferase type 11" evidence="1">
    <location>
        <begin position="47"/>
        <end position="147"/>
    </location>
</feature>
<dbReference type="InterPro" id="IPR029063">
    <property type="entry name" value="SAM-dependent_MTases_sf"/>
</dbReference>
<reference evidence="2 3" key="1">
    <citation type="submission" date="2009-02" db="EMBL/GenBank/DDBJ databases">
        <title>Sequencing of the draft genome and assembly of Dethiobacter alkaliphilus AHT 1.</title>
        <authorList>
            <consortium name="US DOE Joint Genome Institute (JGI-PGF)"/>
            <person name="Lucas S."/>
            <person name="Copeland A."/>
            <person name="Lapidus A."/>
            <person name="Glavina del Rio T."/>
            <person name="Dalin E."/>
            <person name="Tice H."/>
            <person name="Bruce D."/>
            <person name="Goodwin L."/>
            <person name="Pitluck S."/>
            <person name="Larimer F."/>
            <person name="Land M.L."/>
            <person name="Hauser L."/>
            <person name="Muyzer G."/>
        </authorList>
    </citation>
    <scope>NUCLEOTIDE SEQUENCE [LARGE SCALE GENOMIC DNA]</scope>
    <source>
        <strain evidence="2 3">AHT 1</strain>
    </source>
</reference>
<name>C0GIK7_DETAL</name>
<dbReference type="Proteomes" id="UP000006443">
    <property type="component" value="Unassembled WGS sequence"/>
</dbReference>
<evidence type="ECO:0000313" key="2">
    <source>
        <dbReference type="EMBL" id="EEG76868.1"/>
    </source>
</evidence>
<dbReference type="Gene3D" id="3.40.50.150">
    <property type="entry name" value="Vaccinia Virus protein VP39"/>
    <property type="match status" value="1"/>
</dbReference>
<dbReference type="PANTHER" id="PTHR43591:SF110">
    <property type="entry name" value="RHODANESE DOMAIN-CONTAINING PROTEIN"/>
    <property type="match status" value="1"/>
</dbReference>
<keyword evidence="2" id="KW-0489">Methyltransferase</keyword>
<dbReference type="AlphaFoldDB" id="C0GIK7"/>
<dbReference type="CDD" id="cd02440">
    <property type="entry name" value="AdoMet_MTases"/>
    <property type="match status" value="1"/>
</dbReference>
<evidence type="ECO:0000313" key="3">
    <source>
        <dbReference type="Proteomes" id="UP000006443"/>
    </source>
</evidence>
<dbReference type="PANTHER" id="PTHR43591">
    <property type="entry name" value="METHYLTRANSFERASE"/>
    <property type="match status" value="1"/>
</dbReference>
<protein>
    <submittedName>
        <fullName evidence="2">Methyltransferase type 11</fullName>
    </submittedName>
</protein>
<dbReference type="Pfam" id="PF08241">
    <property type="entry name" value="Methyltransf_11"/>
    <property type="match status" value="1"/>
</dbReference>
<organism evidence="2 3">
    <name type="scientific">Dethiobacter alkaliphilus AHT 1</name>
    <dbReference type="NCBI Taxonomy" id="555088"/>
    <lineage>
        <taxon>Bacteria</taxon>
        <taxon>Bacillati</taxon>
        <taxon>Bacillota</taxon>
        <taxon>Dethiobacteria</taxon>
        <taxon>Dethiobacterales</taxon>
        <taxon>Dethiobacteraceae</taxon>
        <taxon>Dethiobacter</taxon>
    </lineage>
</organism>